<dbReference type="EMBL" id="CP001328">
    <property type="protein sequence ID" value="ACO65268.1"/>
    <property type="molecule type" value="Genomic_DNA"/>
</dbReference>
<evidence type="ECO:0000313" key="2">
    <source>
        <dbReference type="Proteomes" id="UP000002009"/>
    </source>
</evidence>
<dbReference type="AlphaFoldDB" id="C1EAV0"/>
<dbReference type="Pfam" id="PF22086">
    <property type="entry name" value="DUF6940"/>
    <property type="match status" value="1"/>
</dbReference>
<accession>C1EAV0</accession>
<dbReference type="RefSeq" id="XP_002504010.1">
    <property type="nucleotide sequence ID" value="XM_002503964.1"/>
</dbReference>
<dbReference type="Proteomes" id="UP000002009">
    <property type="component" value="Chromosome 7"/>
</dbReference>
<dbReference type="InParanoid" id="C1EAV0"/>
<name>C1EAV0_MICCC</name>
<proteinExistence type="predicted"/>
<evidence type="ECO:0000313" key="1">
    <source>
        <dbReference type="EMBL" id="ACO65268.1"/>
    </source>
</evidence>
<dbReference type="GeneID" id="8244956"/>
<protein>
    <submittedName>
        <fullName evidence="1">Uncharacterized protein</fullName>
    </submittedName>
</protein>
<organism evidence="1 2">
    <name type="scientific">Micromonas commoda (strain RCC299 / NOUM17 / CCMP2709)</name>
    <name type="common">Picoplanktonic green alga</name>
    <dbReference type="NCBI Taxonomy" id="296587"/>
    <lineage>
        <taxon>Eukaryota</taxon>
        <taxon>Viridiplantae</taxon>
        <taxon>Chlorophyta</taxon>
        <taxon>Mamiellophyceae</taxon>
        <taxon>Mamiellales</taxon>
        <taxon>Mamiellaceae</taxon>
        <taxon>Micromonas</taxon>
    </lineage>
</organism>
<keyword evidence="2" id="KW-1185">Reference proteome</keyword>
<gene>
    <name evidence="1" type="ORF">MICPUN_108657</name>
</gene>
<dbReference type="KEGG" id="mis:MICPUN_108657"/>
<sequence length="265" mass="29986">MPSVYGRKYVWLIEDAEGQSHDREGTSDARRVMFRELIETEHGEKKAGDHLTWGEVIDLWIDDRDFRAAWMASFEDFRDVNWGTGDYYWECAPVKSASLGARYEHVVKDKGARRGGAADEGAFAEHFDAARNAGKIVATFRNLGGDAKLVSPLPDALNHRRRGRCMHDFVSGWGGFEGGFEGDDRDERVVHETIRAVGAEVKSILLSGTSEDPVWVSTNGDGVAWLHVRIDERPKYYAYAPYRKFLEEGYDEAVNKETRSKLSNF</sequence>
<dbReference type="OrthoDB" id="411235at2759"/>
<reference evidence="1 2" key="1">
    <citation type="journal article" date="2009" name="Science">
        <title>Green evolution and dynamic adaptations revealed by genomes of the marine picoeukaryotes Micromonas.</title>
        <authorList>
            <person name="Worden A.Z."/>
            <person name="Lee J.H."/>
            <person name="Mock T."/>
            <person name="Rouze P."/>
            <person name="Simmons M.P."/>
            <person name="Aerts A.L."/>
            <person name="Allen A.E."/>
            <person name="Cuvelier M.L."/>
            <person name="Derelle E."/>
            <person name="Everett M.V."/>
            <person name="Foulon E."/>
            <person name="Grimwood J."/>
            <person name="Gundlach H."/>
            <person name="Henrissat B."/>
            <person name="Napoli C."/>
            <person name="McDonald S.M."/>
            <person name="Parker M.S."/>
            <person name="Rombauts S."/>
            <person name="Salamov A."/>
            <person name="Von Dassow P."/>
            <person name="Badger J.H."/>
            <person name="Coutinho P.M."/>
            <person name="Demir E."/>
            <person name="Dubchak I."/>
            <person name="Gentemann C."/>
            <person name="Eikrem W."/>
            <person name="Gready J.E."/>
            <person name="John U."/>
            <person name="Lanier W."/>
            <person name="Lindquist E.A."/>
            <person name="Lucas S."/>
            <person name="Mayer K.F."/>
            <person name="Moreau H."/>
            <person name="Not F."/>
            <person name="Otillar R."/>
            <person name="Panaud O."/>
            <person name="Pangilinan J."/>
            <person name="Paulsen I."/>
            <person name="Piegu B."/>
            <person name="Poliakov A."/>
            <person name="Robbens S."/>
            <person name="Schmutz J."/>
            <person name="Toulza E."/>
            <person name="Wyss T."/>
            <person name="Zelensky A."/>
            <person name="Zhou K."/>
            <person name="Armbrust E.V."/>
            <person name="Bhattacharya D."/>
            <person name="Goodenough U.W."/>
            <person name="Van de Peer Y."/>
            <person name="Grigoriev I.V."/>
        </authorList>
    </citation>
    <scope>NUCLEOTIDE SEQUENCE [LARGE SCALE GENOMIC DNA]</scope>
    <source>
        <strain evidence="2">RCC299 / NOUM17</strain>
    </source>
</reference>
<dbReference type="InterPro" id="IPR054220">
    <property type="entry name" value="DUF6940"/>
</dbReference>